<sequence length="499" mass="54027">MTVMDDDGATHSDTMTVTVKKVIIPNQTPIANAGPDQNITEGETVNLDASSSYDPDGTIVSYEWSENGTAFANTALFSLPNLSVGEHTLQVKVTDDDNNTDTDTLLVNVLAGTNEGVSFHTAFMNNYDSTPDKLAFFISSKEDTIGEVTLTDTNETISFSVSAGDIEEVIIPTRMMLNGTGKVRRVVSITSEKDIVVVGLNQLQYTTDAYLLLPDKLLGREYYTVGYENIFNDEFALIATEDNTIVNVTLANSLGSFDVNLSKGEVYQYQQNEELTASHISSNKNIAVVSGNQCTDIPDGNYACDHIVEQMLPVDTWEKEFITVPLKTRLNGDTFRVIASQNNSDITINDTVVATLNAGEYYETILTTSSAISSNSPIMVAQYSNGSSFDGVTSDPFMALVPATAQYDTTHIINTPSGFTDYINLVVPTASVNDVQLDDGNIDVSEFTVVAGTNYSSAQLQISEGQHTVSSSAKIGLLGYGFADYDSYGYPSSLRVTKH</sequence>
<dbReference type="PANTHER" id="PTHR46534">
    <property type="entry name" value="IGGFC_BINDING DOMAIN-CONTAINING PROTEIN"/>
    <property type="match status" value="1"/>
</dbReference>
<dbReference type="SUPFAM" id="SSF49299">
    <property type="entry name" value="PKD domain"/>
    <property type="match status" value="1"/>
</dbReference>
<feature type="domain" description="PKD/Chitinase" evidence="1">
    <location>
        <begin position="30"/>
        <end position="112"/>
    </location>
</feature>
<dbReference type="InterPro" id="IPR013783">
    <property type="entry name" value="Ig-like_fold"/>
</dbReference>
<name>A0A1W1C743_9ZZZZ</name>
<evidence type="ECO:0000313" key="2">
    <source>
        <dbReference type="EMBL" id="SFV61544.1"/>
    </source>
</evidence>
<organism evidence="2">
    <name type="scientific">hydrothermal vent metagenome</name>
    <dbReference type="NCBI Taxonomy" id="652676"/>
    <lineage>
        <taxon>unclassified sequences</taxon>
        <taxon>metagenomes</taxon>
        <taxon>ecological metagenomes</taxon>
    </lineage>
</organism>
<dbReference type="EMBL" id="FPHE01000106">
    <property type="protein sequence ID" value="SFV61544.1"/>
    <property type="molecule type" value="Genomic_DNA"/>
</dbReference>
<dbReference type="AlphaFoldDB" id="A0A1W1C743"/>
<reference evidence="2" key="1">
    <citation type="submission" date="2016-10" db="EMBL/GenBank/DDBJ databases">
        <authorList>
            <person name="de Groot N.N."/>
        </authorList>
    </citation>
    <scope>NUCLEOTIDE SEQUENCE</scope>
</reference>
<dbReference type="SMART" id="SM00089">
    <property type="entry name" value="PKD"/>
    <property type="match status" value="1"/>
</dbReference>
<proteinExistence type="predicted"/>
<evidence type="ECO:0000259" key="1">
    <source>
        <dbReference type="SMART" id="SM00089"/>
    </source>
</evidence>
<dbReference type="InterPro" id="IPR035234">
    <property type="entry name" value="IgGFc-bd_N"/>
</dbReference>
<accession>A0A1W1C743</accession>
<dbReference type="Gene3D" id="2.60.40.10">
    <property type="entry name" value="Immunoglobulins"/>
    <property type="match status" value="1"/>
</dbReference>
<dbReference type="InterPro" id="IPR035986">
    <property type="entry name" value="PKD_dom_sf"/>
</dbReference>
<protein>
    <submittedName>
        <fullName evidence="2">Hemagglutinin/hemolysin-related protein</fullName>
    </submittedName>
</protein>
<dbReference type="PANTHER" id="PTHR46534:SF2">
    <property type="entry name" value="VWFD DOMAIN-CONTAINING PROTEIN"/>
    <property type="match status" value="1"/>
</dbReference>
<gene>
    <name evidence="2" type="ORF">MNB_SV-12-205</name>
</gene>
<dbReference type="Pfam" id="PF17517">
    <property type="entry name" value="IgGFc_binding"/>
    <property type="match status" value="1"/>
</dbReference>
<dbReference type="InterPro" id="IPR022409">
    <property type="entry name" value="PKD/Chitinase_dom"/>
</dbReference>
<dbReference type="Pfam" id="PF22352">
    <property type="entry name" value="K319L-like_PKD"/>
    <property type="match status" value="1"/>
</dbReference>